<sequence>FRQPGHGSLLLSSEGLFRYTPYERFYGKDWFSYTISDVNGNAASGSVDLLIICRPPQFVSIPTGLRAVENAVSPRYRGFSGFRVLYSDPEESIAVSLASPSGTVMLSPMQMQFWNAKWDEFSVEDHAAEGGRELTLVGCLDVINYALRSVRYLGKENFYGNDVIRVSATNKNGRNDVDVPVDVLAVNDFPIINVPSAVVLDDDMKQGAAIFGQVSGNFDCIHDPDLAHFPGNRSDFSIFVSMEVSDGVLSTSLPSELINTTEVKLKSSHLWQPVQTFVAISKHFSVKAKGIRFRGSIDECNNAVKRLSYHEGKHGAALRLTVNDLGNHGCYPDCGQTTMSASLVAEKTVNLIQNNRQTSSSLAHSKFL</sequence>
<feature type="non-terminal residue" evidence="1">
    <location>
        <position position="368"/>
    </location>
</feature>
<accession>S8CR64</accession>
<dbReference type="Proteomes" id="UP000015453">
    <property type="component" value="Unassembled WGS sequence"/>
</dbReference>
<dbReference type="AlphaFoldDB" id="S8CR64"/>
<evidence type="ECO:0000313" key="2">
    <source>
        <dbReference type="Proteomes" id="UP000015453"/>
    </source>
</evidence>
<dbReference type="Gene3D" id="2.60.40.3440">
    <property type="match status" value="1"/>
</dbReference>
<name>S8CR64_9LAMI</name>
<gene>
    <name evidence="1" type="ORF">M569_05036</name>
</gene>
<dbReference type="OrthoDB" id="5334309at2759"/>
<dbReference type="EMBL" id="AUSU01001995">
    <property type="protein sequence ID" value="EPS69729.1"/>
    <property type="molecule type" value="Genomic_DNA"/>
</dbReference>
<evidence type="ECO:0000313" key="1">
    <source>
        <dbReference type="EMBL" id="EPS69729.1"/>
    </source>
</evidence>
<proteinExistence type="predicted"/>
<keyword evidence="2" id="KW-1185">Reference proteome</keyword>
<protein>
    <submittedName>
        <fullName evidence="1">Uncharacterized protein</fullName>
    </submittedName>
</protein>
<reference evidence="1 2" key="1">
    <citation type="journal article" date="2013" name="BMC Genomics">
        <title>The miniature genome of a carnivorous plant Genlisea aurea contains a low number of genes and short non-coding sequences.</title>
        <authorList>
            <person name="Leushkin E.V."/>
            <person name="Sutormin R.A."/>
            <person name="Nabieva E.R."/>
            <person name="Penin A.A."/>
            <person name="Kondrashov A.S."/>
            <person name="Logacheva M.D."/>
        </authorList>
    </citation>
    <scope>NUCLEOTIDE SEQUENCE [LARGE SCALE GENOMIC DNA]</scope>
</reference>
<dbReference type="Pfam" id="PF17963">
    <property type="entry name" value="Big_9"/>
    <property type="match status" value="1"/>
</dbReference>
<comment type="caution">
    <text evidence="1">The sequence shown here is derived from an EMBL/GenBank/DDBJ whole genome shotgun (WGS) entry which is preliminary data.</text>
</comment>
<organism evidence="1 2">
    <name type="scientific">Genlisea aurea</name>
    <dbReference type="NCBI Taxonomy" id="192259"/>
    <lineage>
        <taxon>Eukaryota</taxon>
        <taxon>Viridiplantae</taxon>
        <taxon>Streptophyta</taxon>
        <taxon>Embryophyta</taxon>
        <taxon>Tracheophyta</taxon>
        <taxon>Spermatophyta</taxon>
        <taxon>Magnoliopsida</taxon>
        <taxon>eudicotyledons</taxon>
        <taxon>Gunneridae</taxon>
        <taxon>Pentapetalae</taxon>
        <taxon>asterids</taxon>
        <taxon>lamiids</taxon>
        <taxon>Lamiales</taxon>
        <taxon>Lentibulariaceae</taxon>
        <taxon>Genlisea</taxon>
    </lineage>
</organism>
<feature type="non-terminal residue" evidence="1">
    <location>
        <position position="1"/>
    </location>
</feature>